<dbReference type="Pfam" id="PF00149">
    <property type="entry name" value="Metallophos"/>
    <property type="match status" value="1"/>
</dbReference>
<comment type="catalytic activity">
    <reaction evidence="1 9">
        <text>a phosphate monoester + H2O = an alcohol + phosphate</text>
        <dbReference type="Rhea" id="RHEA:15017"/>
        <dbReference type="ChEBI" id="CHEBI:15377"/>
        <dbReference type="ChEBI" id="CHEBI:30879"/>
        <dbReference type="ChEBI" id="CHEBI:43474"/>
        <dbReference type="ChEBI" id="CHEBI:67140"/>
        <dbReference type="EC" id="3.1.3.2"/>
    </reaction>
</comment>
<dbReference type="CDD" id="cd00839">
    <property type="entry name" value="MPP_PAPs"/>
    <property type="match status" value="1"/>
</dbReference>
<evidence type="ECO:0000256" key="3">
    <source>
        <dbReference type="ARBA" id="ARBA00001962"/>
    </source>
</evidence>
<feature type="domain" description="Purple acid phosphatase C-terminal" evidence="11">
    <location>
        <begin position="264"/>
        <end position="322"/>
    </location>
</feature>
<dbReference type="PANTHER" id="PTHR22953">
    <property type="entry name" value="ACID PHOSPHATASE RELATED"/>
    <property type="match status" value="1"/>
</dbReference>
<dbReference type="InterPro" id="IPR041792">
    <property type="entry name" value="MPP_PAP"/>
</dbReference>
<dbReference type="SUPFAM" id="SSF56300">
    <property type="entry name" value="Metallo-dependent phosphatases"/>
    <property type="match status" value="1"/>
</dbReference>
<dbReference type="GO" id="GO:0046872">
    <property type="term" value="F:metal ion binding"/>
    <property type="evidence" value="ECO:0007669"/>
    <property type="project" value="InterPro"/>
</dbReference>
<comment type="caution">
    <text evidence="13">The sequence shown here is derived from an EMBL/GenBank/DDBJ whole genome shotgun (WGS) entry which is preliminary data.</text>
</comment>
<dbReference type="InterPro" id="IPR039331">
    <property type="entry name" value="PAPs-like"/>
</dbReference>
<evidence type="ECO:0000259" key="12">
    <source>
        <dbReference type="Pfam" id="PF16656"/>
    </source>
</evidence>
<dbReference type="InterPro" id="IPR015914">
    <property type="entry name" value="PAPs_N"/>
</dbReference>
<evidence type="ECO:0000313" key="13">
    <source>
        <dbReference type="EMBL" id="RVX11711.1"/>
    </source>
</evidence>
<sequence>MKVSWITDDKSARSIVEYGKMPGTYEASATGEHTSYNYFFYSSGKIHHVEIGPLEAGTVYYYRCGGSGQEFYFKTPPSSFPIEFAVVGDLGQTEWTASTLTHVNRTNYDVLLLPGDLSYADSHQPFGTASAALWSRTPATAPGWWPMPFQESGSTSNLYYSFEVAGCHVIMLGSYAEFDEKSAQYKWLKGDLGKVDRRRTPWLIVLIHAPWYNTNLAHKGEGESMRKAMEKLLYEARVDVVFAGHVHAYERFTRVYKNKADECGPIHVTIGDGGNREGLALTFEKPTSASLSVYREPSFGHGRLRILNQTHAFWSWHRNNDSDCILADSLWLQSLSVSRQCTQFQQDQASPPLVSVNLNDEL</sequence>
<dbReference type="InterPro" id="IPR004843">
    <property type="entry name" value="Calcineurin-like_PHP"/>
</dbReference>
<comment type="cofactor">
    <cofactor evidence="3">
        <name>Fe cation</name>
        <dbReference type="ChEBI" id="CHEBI:24875"/>
    </cofactor>
</comment>
<evidence type="ECO:0000256" key="9">
    <source>
        <dbReference type="RuleBase" id="RU361203"/>
    </source>
</evidence>
<keyword evidence="7" id="KW-0862">Zinc</keyword>
<keyword evidence="6 9" id="KW-0378">Hydrolase</keyword>
<organism evidence="13 14">
    <name type="scientific">Vitis vinifera</name>
    <name type="common">Grape</name>
    <dbReference type="NCBI Taxonomy" id="29760"/>
    <lineage>
        <taxon>Eukaryota</taxon>
        <taxon>Viridiplantae</taxon>
        <taxon>Streptophyta</taxon>
        <taxon>Embryophyta</taxon>
        <taxon>Tracheophyta</taxon>
        <taxon>Spermatophyta</taxon>
        <taxon>Magnoliopsida</taxon>
        <taxon>eudicotyledons</taxon>
        <taxon>Gunneridae</taxon>
        <taxon>Pentapetalae</taxon>
        <taxon>rosids</taxon>
        <taxon>Vitales</taxon>
        <taxon>Vitaceae</taxon>
        <taxon>Viteae</taxon>
        <taxon>Vitis</taxon>
    </lineage>
</organism>
<dbReference type="Gene3D" id="3.60.21.10">
    <property type="match status" value="1"/>
</dbReference>
<evidence type="ECO:0000256" key="8">
    <source>
        <dbReference type="ARBA" id="ARBA00023180"/>
    </source>
</evidence>
<evidence type="ECO:0000259" key="10">
    <source>
        <dbReference type="Pfam" id="PF00149"/>
    </source>
</evidence>
<proteinExistence type="inferred from homology"/>
<dbReference type="InterPro" id="IPR025733">
    <property type="entry name" value="PAPs_C"/>
</dbReference>
<dbReference type="PANTHER" id="PTHR22953:SF7">
    <property type="entry name" value="PURPLE ACID PHOSPHATASE 22"/>
    <property type="match status" value="1"/>
</dbReference>
<feature type="domain" description="Calcineurin-like phosphoesterase" evidence="10">
    <location>
        <begin position="176"/>
        <end position="249"/>
    </location>
</feature>
<protein>
    <recommendedName>
        <fullName evidence="9">Purple acid phosphatase</fullName>
        <ecNumber evidence="9">3.1.3.2</ecNumber>
    </recommendedName>
</protein>
<dbReference type="GO" id="GO:0003993">
    <property type="term" value="F:acid phosphatase activity"/>
    <property type="evidence" value="ECO:0007669"/>
    <property type="project" value="UniProtKB-EC"/>
</dbReference>
<evidence type="ECO:0000256" key="4">
    <source>
        <dbReference type="ARBA" id="ARBA00008723"/>
    </source>
</evidence>
<keyword evidence="5" id="KW-0732">Signal</keyword>
<evidence type="ECO:0000256" key="2">
    <source>
        <dbReference type="ARBA" id="ARBA00001947"/>
    </source>
</evidence>
<name>A0A438JRY2_VITVI</name>
<dbReference type="SUPFAM" id="SSF49363">
    <property type="entry name" value="Purple acid phosphatase, N-terminal domain"/>
    <property type="match status" value="1"/>
</dbReference>
<evidence type="ECO:0000256" key="6">
    <source>
        <dbReference type="ARBA" id="ARBA00022801"/>
    </source>
</evidence>
<dbReference type="EMBL" id="QGNW01000029">
    <property type="protein sequence ID" value="RVX11711.1"/>
    <property type="molecule type" value="Genomic_DNA"/>
</dbReference>
<dbReference type="EC" id="3.1.3.2" evidence="9"/>
<accession>A0A438JRY2</accession>
<dbReference type="Gene3D" id="2.60.40.380">
    <property type="entry name" value="Purple acid phosphatase-like, N-terminal"/>
    <property type="match status" value="1"/>
</dbReference>
<dbReference type="InterPro" id="IPR029052">
    <property type="entry name" value="Metallo-depent_PP-like"/>
</dbReference>
<dbReference type="InterPro" id="IPR008963">
    <property type="entry name" value="Purple_acid_Pase-like_N"/>
</dbReference>
<feature type="domain" description="Purple acid phosphatase N-terminal" evidence="12">
    <location>
        <begin position="1"/>
        <end position="75"/>
    </location>
</feature>
<evidence type="ECO:0000256" key="7">
    <source>
        <dbReference type="ARBA" id="ARBA00022833"/>
    </source>
</evidence>
<comment type="cofactor">
    <cofactor evidence="2">
        <name>Zn(2+)</name>
        <dbReference type="ChEBI" id="CHEBI:29105"/>
    </cofactor>
</comment>
<dbReference type="AlphaFoldDB" id="A0A438JRY2"/>
<comment type="similarity">
    <text evidence="4 9">Belongs to the metallophosphoesterase superfamily. Purple acid phosphatase family.</text>
</comment>
<dbReference type="Pfam" id="PF16656">
    <property type="entry name" value="Pur_ac_phosph_N"/>
    <property type="match status" value="1"/>
</dbReference>
<dbReference type="Pfam" id="PF14008">
    <property type="entry name" value="Metallophos_C"/>
    <property type="match status" value="1"/>
</dbReference>
<evidence type="ECO:0000256" key="1">
    <source>
        <dbReference type="ARBA" id="ARBA00000032"/>
    </source>
</evidence>
<gene>
    <name evidence="13" type="primary">PAP22_1</name>
    <name evidence="13" type="ORF">CK203_009585</name>
</gene>
<evidence type="ECO:0000256" key="5">
    <source>
        <dbReference type="ARBA" id="ARBA00022729"/>
    </source>
</evidence>
<evidence type="ECO:0000313" key="14">
    <source>
        <dbReference type="Proteomes" id="UP000288805"/>
    </source>
</evidence>
<evidence type="ECO:0000259" key="11">
    <source>
        <dbReference type="Pfam" id="PF14008"/>
    </source>
</evidence>
<reference evidence="13 14" key="1">
    <citation type="journal article" date="2018" name="PLoS Genet.">
        <title>Population sequencing reveals clonal diversity and ancestral inbreeding in the grapevine cultivar Chardonnay.</title>
        <authorList>
            <person name="Roach M.J."/>
            <person name="Johnson D.L."/>
            <person name="Bohlmann J."/>
            <person name="van Vuuren H.J."/>
            <person name="Jones S.J."/>
            <person name="Pretorius I.S."/>
            <person name="Schmidt S.A."/>
            <person name="Borneman A.R."/>
        </authorList>
    </citation>
    <scope>NUCLEOTIDE SEQUENCE [LARGE SCALE GENOMIC DNA]</scope>
    <source>
        <strain evidence="14">cv. Chardonnay</strain>
        <tissue evidence="13">Leaf</tissue>
    </source>
</reference>
<dbReference type="Proteomes" id="UP000288805">
    <property type="component" value="Unassembled WGS sequence"/>
</dbReference>
<keyword evidence="8" id="KW-0325">Glycoprotein</keyword>